<dbReference type="EMBL" id="GEDC01025640">
    <property type="protein sequence ID" value="JAS11658.1"/>
    <property type="molecule type" value="Transcribed_RNA"/>
</dbReference>
<organism evidence="3">
    <name type="scientific">Clastoptera arizonana</name>
    <name type="common">Arizona spittle bug</name>
    <dbReference type="NCBI Taxonomy" id="38151"/>
    <lineage>
        <taxon>Eukaryota</taxon>
        <taxon>Metazoa</taxon>
        <taxon>Ecdysozoa</taxon>
        <taxon>Arthropoda</taxon>
        <taxon>Hexapoda</taxon>
        <taxon>Insecta</taxon>
        <taxon>Pterygota</taxon>
        <taxon>Neoptera</taxon>
        <taxon>Paraneoptera</taxon>
        <taxon>Hemiptera</taxon>
        <taxon>Auchenorrhyncha</taxon>
        <taxon>Cercopoidea</taxon>
        <taxon>Clastopteridae</taxon>
        <taxon>Clastoptera</taxon>
    </lineage>
</organism>
<feature type="compositionally biased region" description="Polar residues" evidence="1">
    <location>
        <begin position="264"/>
        <end position="280"/>
    </location>
</feature>
<feature type="compositionally biased region" description="Basic and acidic residues" evidence="1">
    <location>
        <begin position="281"/>
        <end position="290"/>
    </location>
</feature>
<accession>A0A1B6CE21</accession>
<dbReference type="AlphaFoldDB" id="A0A1B6CE21"/>
<gene>
    <name evidence="3" type="ORF">g.31133</name>
</gene>
<keyword evidence="2" id="KW-0812">Transmembrane</keyword>
<proteinExistence type="predicted"/>
<keyword evidence="2" id="KW-1133">Transmembrane helix</keyword>
<keyword evidence="2" id="KW-0472">Membrane</keyword>
<name>A0A1B6CE21_9HEMI</name>
<evidence type="ECO:0000313" key="3">
    <source>
        <dbReference type="EMBL" id="JAS11658.1"/>
    </source>
</evidence>
<reference evidence="3" key="1">
    <citation type="submission" date="2015-12" db="EMBL/GenBank/DDBJ databases">
        <title>De novo transcriptome assembly of four potential Pierce s Disease insect vectors from Arizona vineyards.</title>
        <authorList>
            <person name="Tassone E.E."/>
        </authorList>
    </citation>
    <scope>NUCLEOTIDE SEQUENCE</scope>
</reference>
<feature type="transmembrane region" description="Helical" evidence="2">
    <location>
        <begin position="154"/>
        <end position="172"/>
    </location>
</feature>
<evidence type="ECO:0000256" key="1">
    <source>
        <dbReference type="SAM" id="MobiDB-lite"/>
    </source>
</evidence>
<protein>
    <submittedName>
        <fullName evidence="3">Uncharacterized protein</fullName>
    </submittedName>
</protein>
<feature type="region of interest" description="Disordered" evidence="1">
    <location>
        <begin position="264"/>
        <end position="290"/>
    </location>
</feature>
<evidence type="ECO:0000256" key="2">
    <source>
        <dbReference type="SAM" id="Phobius"/>
    </source>
</evidence>
<sequence>MDKKYNFTSRLFSIKLCIYLYSVYIINKGNDYIEERNVWLGIPTSSPKQDYHHKPNINETLTCSQDSQCSAITNSFCFQGTCNCSFGYYQYNSTACVECPRLGEDCSTTSCCYSTSTFLTCNRGVCECMENFNGMLCWDDDSTQRLRFQKVAQFILAIGLIFTTVIIVILFWKACSNGVHHPLPHVDSIVSLNSIQRLVLLRLQDRPPTYNQIYQPTKRQSRRAEIITATAPPYEEPPPYSEVTPGNHSYENVIFFINEQAPTENPVTNTTGNLPRTSEITTEHKPELHI</sequence>